<dbReference type="OrthoDB" id="3362703at2759"/>
<sequence length="76" mass="9138">MRDEARAKRAEEAKFTFDLQSQADNIARFEQRLRAENSTVLHPNFLAAKFRDEWELEKRNKRRDERGTLKREEEAS</sequence>
<dbReference type="AlphaFoldDB" id="A0A0D0ED29"/>
<dbReference type="HOGENOM" id="CLU_2655187_0_0_1"/>
<evidence type="ECO:0000313" key="1">
    <source>
        <dbReference type="EMBL" id="KIL00401.1"/>
    </source>
</evidence>
<dbReference type="InParanoid" id="A0A0D0ED29"/>
<reference evidence="1 2" key="1">
    <citation type="submission" date="2014-04" db="EMBL/GenBank/DDBJ databases">
        <authorList>
            <consortium name="DOE Joint Genome Institute"/>
            <person name="Kuo A."/>
            <person name="Kohler A."/>
            <person name="Jargeat P."/>
            <person name="Nagy L.G."/>
            <person name="Floudas D."/>
            <person name="Copeland A."/>
            <person name="Barry K.W."/>
            <person name="Cichocki N."/>
            <person name="Veneault-Fourrey C."/>
            <person name="LaButti K."/>
            <person name="Lindquist E.A."/>
            <person name="Lipzen A."/>
            <person name="Lundell T."/>
            <person name="Morin E."/>
            <person name="Murat C."/>
            <person name="Sun H."/>
            <person name="Tunlid A."/>
            <person name="Henrissat B."/>
            <person name="Grigoriev I.V."/>
            <person name="Hibbett D.S."/>
            <person name="Martin F."/>
            <person name="Nordberg H.P."/>
            <person name="Cantor M.N."/>
            <person name="Hua S.X."/>
        </authorList>
    </citation>
    <scope>NUCLEOTIDE SEQUENCE [LARGE SCALE GENOMIC DNA]</scope>
    <source>
        <strain evidence="1 2">Ve08.2h10</strain>
    </source>
</reference>
<accession>A0A0D0ED29</accession>
<evidence type="ECO:0000313" key="2">
    <source>
        <dbReference type="Proteomes" id="UP000054538"/>
    </source>
</evidence>
<proteinExistence type="predicted"/>
<gene>
    <name evidence="1" type="ORF">PAXRUDRAFT_821684</name>
</gene>
<protein>
    <submittedName>
        <fullName evidence="1">Uncharacterized protein</fullName>
    </submittedName>
</protein>
<reference evidence="2" key="2">
    <citation type="submission" date="2015-01" db="EMBL/GenBank/DDBJ databases">
        <title>Evolutionary Origins and Diversification of the Mycorrhizal Mutualists.</title>
        <authorList>
            <consortium name="DOE Joint Genome Institute"/>
            <consortium name="Mycorrhizal Genomics Consortium"/>
            <person name="Kohler A."/>
            <person name="Kuo A."/>
            <person name="Nagy L.G."/>
            <person name="Floudas D."/>
            <person name="Copeland A."/>
            <person name="Barry K.W."/>
            <person name="Cichocki N."/>
            <person name="Veneault-Fourrey C."/>
            <person name="LaButti K."/>
            <person name="Lindquist E.A."/>
            <person name="Lipzen A."/>
            <person name="Lundell T."/>
            <person name="Morin E."/>
            <person name="Murat C."/>
            <person name="Riley R."/>
            <person name="Ohm R."/>
            <person name="Sun H."/>
            <person name="Tunlid A."/>
            <person name="Henrissat B."/>
            <person name="Grigoriev I.V."/>
            <person name="Hibbett D.S."/>
            <person name="Martin F."/>
        </authorList>
    </citation>
    <scope>NUCLEOTIDE SEQUENCE [LARGE SCALE GENOMIC DNA]</scope>
    <source>
        <strain evidence="2">Ve08.2h10</strain>
    </source>
</reference>
<keyword evidence="2" id="KW-1185">Reference proteome</keyword>
<name>A0A0D0ED29_9AGAM</name>
<dbReference type="Proteomes" id="UP000054538">
    <property type="component" value="Unassembled WGS sequence"/>
</dbReference>
<organism evidence="1 2">
    <name type="scientific">Paxillus rubicundulus Ve08.2h10</name>
    <dbReference type="NCBI Taxonomy" id="930991"/>
    <lineage>
        <taxon>Eukaryota</taxon>
        <taxon>Fungi</taxon>
        <taxon>Dikarya</taxon>
        <taxon>Basidiomycota</taxon>
        <taxon>Agaricomycotina</taxon>
        <taxon>Agaricomycetes</taxon>
        <taxon>Agaricomycetidae</taxon>
        <taxon>Boletales</taxon>
        <taxon>Paxilineae</taxon>
        <taxon>Paxillaceae</taxon>
        <taxon>Paxillus</taxon>
    </lineage>
</organism>
<dbReference type="EMBL" id="KN824834">
    <property type="protein sequence ID" value="KIL00401.1"/>
    <property type="molecule type" value="Genomic_DNA"/>
</dbReference>